<protein>
    <recommendedName>
        <fullName evidence="1">Cardiolipin synthase B</fullName>
        <shortName evidence="1">CL synthase</shortName>
        <ecNumber evidence="1">2.7.8.-</ecNumber>
    </recommendedName>
</protein>
<dbReference type="Pfam" id="PF13091">
    <property type="entry name" value="PLDc_2"/>
    <property type="match status" value="2"/>
</dbReference>
<evidence type="ECO:0000313" key="6">
    <source>
        <dbReference type="Proteomes" id="UP000619512"/>
    </source>
</evidence>
<dbReference type="OrthoDB" id="9762009at2"/>
<feature type="active site" evidence="1">
    <location>
        <position position="297"/>
    </location>
</feature>
<keyword evidence="1" id="KW-1208">Phospholipid metabolism</keyword>
<dbReference type="CDD" id="cd09110">
    <property type="entry name" value="PLDc_CLS_1"/>
    <property type="match status" value="1"/>
</dbReference>
<keyword evidence="1" id="KW-0444">Lipid biosynthesis</keyword>
<keyword evidence="1" id="KW-1003">Cell membrane</keyword>
<dbReference type="Gene3D" id="3.30.870.10">
    <property type="entry name" value="Endonuclease Chain A"/>
    <property type="match status" value="2"/>
</dbReference>
<evidence type="ECO:0000313" key="5">
    <source>
        <dbReference type="Proteomes" id="UP000294359"/>
    </source>
</evidence>
<dbReference type="CDD" id="cd09159">
    <property type="entry name" value="PLDc_ybhO_like_2"/>
    <property type="match status" value="1"/>
</dbReference>
<dbReference type="SUPFAM" id="SSF56024">
    <property type="entry name" value="Phospholipase D/nuclease"/>
    <property type="match status" value="2"/>
</dbReference>
<dbReference type="PANTHER" id="PTHR21248:SF22">
    <property type="entry name" value="PHOSPHOLIPASE D"/>
    <property type="match status" value="1"/>
</dbReference>
<accession>A0A4P7BIJ8</accession>
<proteinExistence type="inferred from homology"/>
<feature type="active site" evidence="1">
    <location>
        <position position="295"/>
    </location>
</feature>
<feature type="active site" evidence="1">
    <location>
        <position position="116"/>
    </location>
</feature>
<dbReference type="EMBL" id="BMWW01000008">
    <property type="protein sequence ID" value="GGZ03401.1"/>
    <property type="molecule type" value="Genomic_DNA"/>
</dbReference>
<name>A0A4P7BIJ8_9BURK</name>
<evidence type="ECO:0000259" key="2">
    <source>
        <dbReference type="PROSITE" id="PS50035"/>
    </source>
</evidence>
<keyword evidence="5" id="KW-1185">Reference proteome</keyword>
<comment type="catalytic activity">
    <reaction evidence="1">
        <text>2 a 1,2-diacyl-sn-glycero-3-phospho-(1'-sn-glycerol) = a cardiolipin + glycerol</text>
        <dbReference type="Rhea" id="RHEA:31451"/>
        <dbReference type="ChEBI" id="CHEBI:17754"/>
        <dbReference type="ChEBI" id="CHEBI:62237"/>
        <dbReference type="ChEBI" id="CHEBI:64716"/>
    </reaction>
</comment>
<evidence type="ECO:0000313" key="3">
    <source>
        <dbReference type="EMBL" id="GGZ03401.1"/>
    </source>
</evidence>
<keyword evidence="1 4" id="KW-0808">Transferase</keyword>
<sequence length="387" mass="43581">MRPVEFIADNEVKLLHCGTEFFPALVEAIDAAQGEIYFETYIFADDETGQAVLAALMRAGQRGVTVRVITDWFGTGNGRSNRMHAQLLEAGVEHRIFNPWFRRGVTRTHRKICVVDRCIAFVGGININDDMFCDYDHSKALCAPRWDFAVAVEGPLLAAIQKEAQAQWLRLGRMPLKQRFSLYNELRRANKVAVEATVQAGFVVRDNLRNRQTIQKAYLNALGRARKSVLLANPYFAPGRKFRRALSQTAQRGVEVVLLIGVGEHWLQDAVAHSFYPKLLASGVKVVEYHKTQLHAKVAVIDDEWATVGSSNVDGLSLFLNQEANVVIKDAAFAVDLRRHIEAAVAEGVEIHPHEYEHVGRFRRIGYEIAYVVYKTLMRIFAVGKYA</sequence>
<feature type="active site" evidence="1">
    <location>
        <position position="111"/>
    </location>
</feature>
<reference evidence="4 5" key="2">
    <citation type="submission" date="2019-03" db="EMBL/GenBank/DDBJ databases">
        <title>Draft Genome Sequences of Six Type Strains of the Genus Massilia.</title>
        <authorList>
            <person name="Miess H."/>
            <person name="Frediansyhah A."/>
            <person name="Gross H."/>
        </authorList>
    </citation>
    <scope>NUCLEOTIDE SEQUENCE [LARGE SCALE GENOMIC DNA]</scope>
    <source>
        <strain evidence="4 5">DSM 17505</strain>
    </source>
</reference>
<feature type="domain" description="PLD phosphodiesterase" evidence="2">
    <location>
        <begin position="290"/>
        <end position="317"/>
    </location>
</feature>
<dbReference type="SMART" id="SM00155">
    <property type="entry name" value="PLDc"/>
    <property type="match status" value="2"/>
</dbReference>
<dbReference type="EMBL" id="CP038026">
    <property type="protein sequence ID" value="QBQ38052.1"/>
    <property type="molecule type" value="Genomic_DNA"/>
</dbReference>
<evidence type="ECO:0000313" key="4">
    <source>
        <dbReference type="EMBL" id="QBQ38052.1"/>
    </source>
</evidence>
<gene>
    <name evidence="1 3" type="primary">clsB</name>
    <name evidence="4" type="ORF">E1742_19075</name>
    <name evidence="3" type="ORF">GCM10007388_41300</name>
</gene>
<dbReference type="PROSITE" id="PS50035">
    <property type="entry name" value="PLD"/>
    <property type="match status" value="2"/>
</dbReference>
<feature type="active site" evidence="1">
    <location>
        <position position="109"/>
    </location>
</feature>
<keyword evidence="1" id="KW-0443">Lipid metabolism</keyword>
<keyword evidence="1" id="KW-0594">Phospholipid biosynthesis</keyword>
<dbReference type="GO" id="GO:0032049">
    <property type="term" value="P:cardiolipin biosynthetic process"/>
    <property type="evidence" value="ECO:0007669"/>
    <property type="project" value="InterPro"/>
</dbReference>
<dbReference type="InterPro" id="IPR025202">
    <property type="entry name" value="PLD-like_dom"/>
</dbReference>
<reference evidence="3" key="1">
    <citation type="journal article" date="2014" name="Int. J. Syst. Evol. Microbiol.">
        <title>Complete genome sequence of Corynebacterium casei LMG S-19264T (=DSM 44701T), isolated from a smear-ripened cheese.</title>
        <authorList>
            <consortium name="US DOE Joint Genome Institute (JGI-PGF)"/>
            <person name="Walter F."/>
            <person name="Albersmeier A."/>
            <person name="Kalinowski J."/>
            <person name="Ruckert C."/>
        </authorList>
    </citation>
    <scope>NUCLEOTIDE SEQUENCE</scope>
    <source>
        <strain evidence="3">KCTC 12344</strain>
    </source>
</reference>
<feature type="active site" evidence="1">
    <location>
        <position position="302"/>
    </location>
</feature>
<dbReference type="Proteomes" id="UP000619512">
    <property type="component" value="Unassembled WGS sequence"/>
</dbReference>
<dbReference type="AlphaFoldDB" id="A0A4P7BIJ8"/>
<dbReference type="EC" id="2.7.8.-" evidence="1"/>
<dbReference type="HAMAP" id="MF_01917">
    <property type="entry name" value="Cardiolipin_synth_ClsB"/>
    <property type="match status" value="1"/>
</dbReference>
<comment type="similarity">
    <text evidence="1">Belongs to the phospholipase D family. Cardiolipin synthase subfamily. ClsB sub-subfamily.</text>
</comment>
<dbReference type="Proteomes" id="UP000294359">
    <property type="component" value="Chromosome"/>
</dbReference>
<comment type="function">
    <text evidence="1">Catalyzes the phosphatidyl group transfer from one phosphatidylglycerol molecule to another to form cardiolipin (CL) (diphosphatidylglycerol) and glycerol.</text>
</comment>
<dbReference type="PIRSF" id="PIRSF000850">
    <property type="entry name" value="Phospholipase_D_PSS"/>
    <property type="match status" value="1"/>
</dbReference>
<reference evidence="3" key="3">
    <citation type="submission" date="2022-12" db="EMBL/GenBank/DDBJ databases">
        <authorList>
            <person name="Sun Q."/>
            <person name="Kim S."/>
        </authorList>
    </citation>
    <scope>NUCLEOTIDE SEQUENCE</scope>
    <source>
        <strain evidence="3">KCTC 12344</strain>
    </source>
</reference>
<dbReference type="InterPro" id="IPR001736">
    <property type="entry name" value="PLipase_D/transphosphatidylase"/>
</dbReference>
<organism evidence="3 6">
    <name type="scientific">Pseudoduganella plicata</name>
    <dbReference type="NCBI Taxonomy" id="321984"/>
    <lineage>
        <taxon>Bacteria</taxon>
        <taxon>Pseudomonadati</taxon>
        <taxon>Pseudomonadota</taxon>
        <taxon>Betaproteobacteria</taxon>
        <taxon>Burkholderiales</taxon>
        <taxon>Oxalobacteraceae</taxon>
        <taxon>Telluria group</taxon>
        <taxon>Pseudoduganella</taxon>
    </lineage>
</organism>
<dbReference type="InterPro" id="IPR030872">
    <property type="entry name" value="Cardiolipin_synth_ClsB"/>
</dbReference>
<dbReference type="RefSeq" id="WP_134386684.1">
    <property type="nucleotide sequence ID" value="NZ_BMWW01000008.1"/>
</dbReference>
<comment type="subcellular location">
    <subcellularLocation>
        <location evidence="1">Cell membrane</location>
        <topology evidence="1">Peripheral membrane protein</topology>
    </subcellularLocation>
</comment>
<dbReference type="NCBIfam" id="NF008427">
    <property type="entry name" value="PRK11263.1"/>
    <property type="match status" value="1"/>
</dbReference>
<dbReference type="GO" id="GO:0005886">
    <property type="term" value="C:plasma membrane"/>
    <property type="evidence" value="ECO:0007669"/>
    <property type="project" value="UniProtKB-SubCell"/>
</dbReference>
<dbReference type="PANTHER" id="PTHR21248">
    <property type="entry name" value="CARDIOLIPIN SYNTHASE"/>
    <property type="match status" value="1"/>
</dbReference>
<evidence type="ECO:0000256" key="1">
    <source>
        <dbReference type="HAMAP-Rule" id="MF_01917"/>
    </source>
</evidence>
<keyword evidence="1" id="KW-0472">Membrane</keyword>
<feature type="domain" description="PLD phosphodiesterase" evidence="2">
    <location>
        <begin position="104"/>
        <end position="131"/>
    </location>
</feature>
<dbReference type="GO" id="GO:0008808">
    <property type="term" value="F:cardiolipin synthase activity"/>
    <property type="evidence" value="ECO:0007669"/>
    <property type="project" value="InterPro"/>
</dbReference>